<protein>
    <submittedName>
        <fullName evidence="2">Uncharacterized protein</fullName>
    </submittedName>
</protein>
<organism evidence="2 3">
    <name type="scientific">Parelaphostrongylus tenuis</name>
    <name type="common">Meningeal worm</name>
    <dbReference type="NCBI Taxonomy" id="148309"/>
    <lineage>
        <taxon>Eukaryota</taxon>
        <taxon>Metazoa</taxon>
        <taxon>Ecdysozoa</taxon>
        <taxon>Nematoda</taxon>
        <taxon>Chromadorea</taxon>
        <taxon>Rhabditida</taxon>
        <taxon>Rhabditina</taxon>
        <taxon>Rhabditomorpha</taxon>
        <taxon>Strongyloidea</taxon>
        <taxon>Metastrongylidae</taxon>
        <taxon>Parelaphostrongylus</taxon>
    </lineage>
</organism>
<reference evidence="2" key="1">
    <citation type="submission" date="2021-06" db="EMBL/GenBank/DDBJ databases">
        <title>Parelaphostrongylus tenuis whole genome reference sequence.</title>
        <authorList>
            <person name="Garwood T.J."/>
            <person name="Larsen P.A."/>
            <person name="Fountain-Jones N.M."/>
            <person name="Garbe J.R."/>
            <person name="Macchietto M.G."/>
            <person name="Kania S.A."/>
            <person name="Gerhold R.W."/>
            <person name="Richards J.E."/>
            <person name="Wolf T.M."/>
        </authorList>
    </citation>
    <scope>NUCLEOTIDE SEQUENCE</scope>
    <source>
        <strain evidence="2">MNPRO001-30</strain>
        <tissue evidence="2">Meninges</tissue>
    </source>
</reference>
<evidence type="ECO:0000256" key="1">
    <source>
        <dbReference type="SAM" id="MobiDB-lite"/>
    </source>
</evidence>
<sequence length="181" mass="19689">MSSRTGGGRRKALARTQSDEDFVVSGSDDSYTSSRRSKRNRKEKSGRRAQWHSDSESEENDETNDEDEDGIDLNAVDGSADGPKTRTGRPLRKAVAKSKATLLDVSDDGVDGNEDYENGLSDPDKLAKKGRFVVDSDSDVFEPDEEMDDDDDDDEEGGASSDAAGSAANEENNMEKNVIEI</sequence>
<dbReference type="Proteomes" id="UP001196413">
    <property type="component" value="Unassembled WGS sequence"/>
</dbReference>
<dbReference type="AlphaFoldDB" id="A0AAD5QEA2"/>
<feature type="compositionally biased region" description="Acidic residues" evidence="1">
    <location>
        <begin position="136"/>
        <end position="157"/>
    </location>
</feature>
<proteinExistence type="predicted"/>
<feature type="compositionally biased region" description="Acidic residues" evidence="1">
    <location>
        <begin position="105"/>
        <end position="117"/>
    </location>
</feature>
<feature type="compositionally biased region" description="Basic residues" evidence="1">
    <location>
        <begin position="86"/>
        <end position="96"/>
    </location>
</feature>
<keyword evidence="3" id="KW-1185">Reference proteome</keyword>
<dbReference type="EMBL" id="JAHQIW010000563">
    <property type="protein sequence ID" value="KAJ1348823.1"/>
    <property type="molecule type" value="Genomic_DNA"/>
</dbReference>
<evidence type="ECO:0000313" key="3">
    <source>
        <dbReference type="Proteomes" id="UP001196413"/>
    </source>
</evidence>
<name>A0AAD5QEA2_PARTN</name>
<evidence type="ECO:0000313" key="2">
    <source>
        <dbReference type="EMBL" id="KAJ1348823.1"/>
    </source>
</evidence>
<gene>
    <name evidence="2" type="ORF">KIN20_004219</name>
</gene>
<feature type="compositionally biased region" description="Acidic residues" evidence="1">
    <location>
        <begin position="56"/>
        <end position="71"/>
    </location>
</feature>
<accession>A0AAD5QEA2</accession>
<feature type="compositionally biased region" description="Low complexity" evidence="1">
    <location>
        <begin position="158"/>
        <end position="171"/>
    </location>
</feature>
<feature type="compositionally biased region" description="Basic residues" evidence="1">
    <location>
        <begin position="35"/>
        <end position="50"/>
    </location>
</feature>
<comment type="caution">
    <text evidence="2">The sequence shown here is derived from an EMBL/GenBank/DDBJ whole genome shotgun (WGS) entry which is preliminary data.</text>
</comment>
<feature type="region of interest" description="Disordered" evidence="1">
    <location>
        <begin position="1"/>
        <end position="181"/>
    </location>
</feature>